<accession>A0ABT6H1D2</accession>
<name>A0ABT6H1D2_9BACI</name>
<dbReference type="InterPro" id="IPR013520">
    <property type="entry name" value="Ribonucl_H"/>
</dbReference>
<feature type="domain" description="Exonuclease" evidence="1">
    <location>
        <begin position="3"/>
        <end position="80"/>
    </location>
</feature>
<keyword evidence="2" id="KW-0378">Hydrolase</keyword>
<dbReference type="GO" id="GO:0004527">
    <property type="term" value="F:exonuclease activity"/>
    <property type="evidence" value="ECO:0007669"/>
    <property type="project" value="UniProtKB-KW"/>
</dbReference>
<sequence>MALIAHNLSFDLTFLKHYTKGEWNIPAVDTLTIARKRLARAKQEYKIASFKLGDVASYFGHTISNAHRAQDDALAVYAVYEALHRIEAK</sequence>
<dbReference type="Proteomes" id="UP001218246">
    <property type="component" value="Unassembled WGS sequence"/>
</dbReference>
<dbReference type="InterPro" id="IPR012337">
    <property type="entry name" value="RNaseH-like_sf"/>
</dbReference>
<keyword evidence="2" id="KW-0540">Nuclease</keyword>
<dbReference type="InterPro" id="IPR036397">
    <property type="entry name" value="RNaseH_sf"/>
</dbReference>
<dbReference type="Gene3D" id="3.30.420.10">
    <property type="entry name" value="Ribonuclease H-like superfamily/Ribonuclease H"/>
    <property type="match status" value="1"/>
</dbReference>
<evidence type="ECO:0000259" key="1">
    <source>
        <dbReference type="Pfam" id="PF00929"/>
    </source>
</evidence>
<dbReference type="Pfam" id="PF00929">
    <property type="entry name" value="RNase_T"/>
    <property type="match status" value="1"/>
</dbReference>
<dbReference type="EMBL" id="JARULN010000002">
    <property type="protein sequence ID" value="MDG5753211.1"/>
    <property type="molecule type" value="Genomic_DNA"/>
</dbReference>
<organism evidence="2 3">
    <name type="scientific">Ectobacillus antri</name>
    <dbReference type="NCBI Taxonomy" id="2486280"/>
    <lineage>
        <taxon>Bacteria</taxon>
        <taxon>Bacillati</taxon>
        <taxon>Bacillota</taxon>
        <taxon>Bacilli</taxon>
        <taxon>Bacillales</taxon>
        <taxon>Bacillaceae</taxon>
        <taxon>Ectobacillus</taxon>
    </lineage>
</organism>
<dbReference type="RefSeq" id="WP_124563319.1">
    <property type="nucleotide sequence ID" value="NZ_JARRRY010000001.1"/>
</dbReference>
<proteinExistence type="predicted"/>
<protein>
    <submittedName>
        <fullName evidence="2">Exonuclease domain-containing protein</fullName>
    </submittedName>
</protein>
<comment type="caution">
    <text evidence="2">The sequence shown here is derived from an EMBL/GenBank/DDBJ whole genome shotgun (WGS) entry which is preliminary data.</text>
</comment>
<reference evidence="2 3" key="1">
    <citation type="submission" date="2023-04" db="EMBL/GenBank/DDBJ databases">
        <title>Ectobacillus antri isolated from activated sludge.</title>
        <authorList>
            <person name="Yan P."/>
            <person name="Liu X."/>
        </authorList>
    </citation>
    <scope>NUCLEOTIDE SEQUENCE [LARGE SCALE GENOMIC DNA]</scope>
    <source>
        <strain evidence="2 3">C18H</strain>
    </source>
</reference>
<keyword evidence="2" id="KW-0269">Exonuclease</keyword>
<keyword evidence="3" id="KW-1185">Reference proteome</keyword>
<dbReference type="SUPFAM" id="SSF53098">
    <property type="entry name" value="Ribonuclease H-like"/>
    <property type="match status" value="1"/>
</dbReference>
<evidence type="ECO:0000313" key="2">
    <source>
        <dbReference type="EMBL" id="MDG5753211.1"/>
    </source>
</evidence>
<evidence type="ECO:0000313" key="3">
    <source>
        <dbReference type="Proteomes" id="UP001218246"/>
    </source>
</evidence>
<gene>
    <name evidence="2" type="ORF">P6P90_04260</name>
</gene>